<dbReference type="GO" id="GO:0006508">
    <property type="term" value="P:proteolysis"/>
    <property type="evidence" value="ECO:0007669"/>
    <property type="project" value="UniProtKB-KW"/>
</dbReference>
<dbReference type="InterPro" id="IPR038765">
    <property type="entry name" value="Papain-like_cys_pep_sf"/>
</dbReference>
<feature type="domain" description="NlpC/P60" evidence="5">
    <location>
        <begin position="240"/>
        <end position="376"/>
    </location>
</feature>
<dbReference type="SUPFAM" id="SSF54001">
    <property type="entry name" value="Cysteine proteinases"/>
    <property type="match status" value="1"/>
</dbReference>
<keyword evidence="2" id="KW-0645">Protease</keyword>
<gene>
    <name evidence="6" type="ORF">E4021_07500</name>
</gene>
<evidence type="ECO:0000256" key="2">
    <source>
        <dbReference type="ARBA" id="ARBA00022670"/>
    </source>
</evidence>
<dbReference type="Gene3D" id="3.90.1720.10">
    <property type="entry name" value="endopeptidase domain like (from Nostoc punctiforme)"/>
    <property type="match status" value="1"/>
</dbReference>
<dbReference type="RefSeq" id="WP_136457955.1">
    <property type="nucleotide sequence ID" value="NZ_SRSF01000002.1"/>
</dbReference>
<dbReference type="InterPro" id="IPR051202">
    <property type="entry name" value="Peptidase_C40"/>
</dbReference>
<dbReference type="Proteomes" id="UP000308528">
    <property type="component" value="Unassembled WGS sequence"/>
</dbReference>
<dbReference type="AlphaFoldDB" id="A0A4S4NQE9"/>
<comment type="similarity">
    <text evidence="1">Belongs to the peptidase C40 family.</text>
</comment>
<dbReference type="PANTHER" id="PTHR47053">
    <property type="entry name" value="MUREIN DD-ENDOPEPTIDASE MEPH-RELATED"/>
    <property type="match status" value="1"/>
</dbReference>
<keyword evidence="4" id="KW-0788">Thiol protease</keyword>
<organism evidence="6 7">
    <name type="scientific">Neolewinella litorea</name>
    <dbReference type="NCBI Taxonomy" id="2562452"/>
    <lineage>
        <taxon>Bacteria</taxon>
        <taxon>Pseudomonadati</taxon>
        <taxon>Bacteroidota</taxon>
        <taxon>Saprospiria</taxon>
        <taxon>Saprospirales</taxon>
        <taxon>Lewinellaceae</taxon>
        <taxon>Neolewinella</taxon>
    </lineage>
</organism>
<keyword evidence="3 6" id="KW-0378">Hydrolase</keyword>
<dbReference type="Pfam" id="PF18348">
    <property type="entry name" value="SH3_16"/>
    <property type="match status" value="2"/>
</dbReference>
<protein>
    <submittedName>
        <fullName evidence="6">Glycoside hydrolase</fullName>
    </submittedName>
</protein>
<dbReference type="Gene3D" id="2.30.30.40">
    <property type="entry name" value="SH3 Domains"/>
    <property type="match status" value="2"/>
</dbReference>
<evidence type="ECO:0000313" key="6">
    <source>
        <dbReference type="EMBL" id="THH40568.1"/>
    </source>
</evidence>
<sequence length="399" mass="43960">MQNLTFYLFLAILLTTCASNDPPKSEISAWEERIAGIKSTYAPDRRTDRVEVVAERRGDSLVLDGYTTVPAALKQLESLAANLPDTYNRVRLLGQQDSFGLIRVSVANIRTEPGHSQELTSQALLGTPVELLDYDHGWYLIRTPDRYLAWLETGAIQPADRATLAGWFTDDLRTCVPAQSAVMSAPDSRSIVSELVAGNLLQVTGNEQGGALEVRLPDGRTGWVPTSDLAPYTALATPDAVRIESVLSTAFEQVGRPYLWGGTSPKAMDCSGFTKTAYYLNGYVIPRDASQQVHSGTDVPLDDDFSALQRGDLLFFGNYRDDGSERVTHVGFYLGEGRFLHAGADNGYITENSLREGEKDYAEHRRNSLLRARRLREGSPGVVPVAEAFRDVYTRSSSR</sequence>
<evidence type="ECO:0000313" key="7">
    <source>
        <dbReference type="Proteomes" id="UP000308528"/>
    </source>
</evidence>
<keyword evidence="7" id="KW-1185">Reference proteome</keyword>
<evidence type="ECO:0000259" key="5">
    <source>
        <dbReference type="PROSITE" id="PS51935"/>
    </source>
</evidence>
<dbReference type="InterPro" id="IPR041382">
    <property type="entry name" value="SH3_16"/>
</dbReference>
<dbReference type="Pfam" id="PF00877">
    <property type="entry name" value="NLPC_P60"/>
    <property type="match status" value="1"/>
</dbReference>
<accession>A0A4S4NQE9</accession>
<dbReference type="EMBL" id="SRSF01000002">
    <property type="protein sequence ID" value="THH40568.1"/>
    <property type="molecule type" value="Genomic_DNA"/>
</dbReference>
<evidence type="ECO:0000256" key="4">
    <source>
        <dbReference type="ARBA" id="ARBA00022807"/>
    </source>
</evidence>
<dbReference type="GO" id="GO:0008234">
    <property type="term" value="F:cysteine-type peptidase activity"/>
    <property type="evidence" value="ECO:0007669"/>
    <property type="project" value="UniProtKB-KW"/>
</dbReference>
<name>A0A4S4NQE9_9BACT</name>
<dbReference type="InterPro" id="IPR000064">
    <property type="entry name" value="NLP_P60_dom"/>
</dbReference>
<dbReference type="PROSITE" id="PS51935">
    <property type="entry name" value="NLPC_P60"/>
    <property type="match status" value="1"/>
</dbReference>
<evidence type="ECO:0000256" key="1">
    <source>
        <dbReference type="ARBA" id="ARBA00007074"/>
    </source>
</evidence>
<comment type="caution">
    <text evidence="6">The sequence shown here is derived from an EMBL/GenBank/DDBJ whole genome shotgun (WGS) entry which is preliminary data.</text>
</comment>
<dbReference type="PANTHER" id="PTHR47053:SF1">
    <property type="entry name" value="MUREIN DD-ENDOPEPTIDASE MEPH-RELATED"/>
    <property type="match status" value="1"/>
</dbReference>
<evidence type="ECO:0000256" key="3">
    <source>
        <dbReference type="ARBA" id="ARBA00022801"/>
    </source>
</evidence>
<dbReference type="OrthoDB" id="9813368at2"/>
<proteinExistence type="inferred from homology"/>
<reference evidence="6 7" key="1">
    <citation type="submission" date="2019-04" db="EMBL/GenBank/DDBJ databases">
        <title>Lewinella litorea sp. nov., isolated from a marine sand.</title>
        <authorList>
            <person name="Yoon J.-H."/>
        </authorList>
    </citation>
    <scope>NUCLEOTIDE SEQUENCE [LARGE SCALE GENOMIC DNA]</scope>
    <source>
        <strain evidence="6 7">HSMS-39</strain>
    </source>
</reference>